<organism evidence="2 3">
    <name type="scientific">Liparis tanakae</name>
    <name type="common">Tanaka's snailfish</name>
    <dbReference type="NCBI Taxonomy" id="230148"/>
    <lineage>
        <taxon>Eukaryota</taxon>
        <taxon>Metazoa</taxon>
        <taxon>Chordata</taxon>
        <taxon>Craniata</taxon>
        <taxon>Vertebrata</taxon>
        <taxon>Euteleostomi</taxon>
        <taxon>Actinopterygii</taxon>
        <taxon>Neopterygii</taxon>
        <taxon>Teleostei</taxon>
        <taxon>Neoteleostei</taxon>
        <taxon>Acanthomorphata</taxon>
        <taxon>Eupercaria</taxon>
        <taxon>Perciformes</taxon>
        <taxon>Cottioidei</taxon>
        <taxon>Cottales</taxon>
        <taxon>Liparidae</taxon>
        <taxon>Liparis</taxon>
    </lineage>
</organism>
<sequence length="101" mass="11363">MADSLLGQFHPDMRADFLQCTKEVFISFQTSSVGSRVASSKEVFISFFCKVDCPPEFIGTLMLPAAMCERHRVQPQVEPHPTASSPLKTRDEDETKTRRSP</sequence>
<evidence type="ECO:0000313" key="3">
    <source>
        <dbReference type="Proteomes" id="UP000314294"/>
    </source>
</evidence>
<proteinExistence type="predicted"/>
<feature type="compositionally biased region" description="Basic and acidic residues" evidence="1">
    <location>
        <begin position="88"/>
        <end position="101"/>
    </location>
</feature>
<evidence type="ECO:0000256" key="1">
    <source>
        <dbReference type="SAM" id="MobiDB-lite"/>
    </source>
</evidence>
<dbReference type="Proteomes" id="UP000314294">
    <property type="component" value="Unassembled WGS sequence"/>
</dbReference>
<name>A0A4Z2G1C1_9TELE</name>
<reference evidence="2 3" key="1">
    <citation type="submission" date="2019-03" db="EMBL/GenBank/DDBJ databases">
        <title>First draft genome of Liparis tanakae, snailfish: a comprehensive survey of snailfish specific genes.</title>
        <authorList>
            <person name="Kim W."/>
            <person name="Song I."/>
            <person name="Jeong J.-H."/>
            <person name="Kim D."/>
            <person name="Kim S."/>
            <person name="Ryu S."/>
            <person name="Song J.Y."/>
            <person name="Lee S.K."/>
        </authorList>
    </citation>
    <scope>NUCLEOTIDE SEQUENCE [LARGE SCALE GENOMIC DNA]</scope>
    <source>
        <tissue evidence="2">Muscle</tissue>
    </source>
</reference>
<comment type="caution">
    <text evidence="2">The sequence shown here is derived from an EMBL/GenBank/DDBJ whole genome shotgun (WGS) entry which is preliminary data.</text>
</comment>
<dbReference type="AlphaFoldDB" id="A0A4Z2G1C1"/>
<protein>
    <submittedName>
        <fullName evidence="2">Uncharacterized protein</fullName>
    </submittedName>
</protein>
<feature type="region of interest" description="Disordered" evidence="1">
    <location>
        <begin position="74"/>
        <end position="101"/>
    </location>
</feature>
<dbReference type="EMBL" id="SRLO01000748">
    <property type="protein sequence ID" value="TNN47309.1"/>
    <property type="molecule type" value="Genomic_DNA"/>
</dbReference>
<evidence type="ECO:0000313" key="2">
    <source>
        <dbReference type="EMBL" id="TNN47309.1"/>
    </source>
</evidence>
<accession>A0A4Z2G1C1</accession>
<keyword evidence="3" id="KW-1185">Reference proteome</keyword>
<gene>
    <name evidence="2" type="ORF">EYF80_042489</name>
</gene>